<dbReference type="InterPro" id="IPR036821">
    <property type="entry name" value="Peptide_deformylase_sf"/>
</dbReference>
<organism evidence="2 3">
    <name type="scientific">Paractinoplanes rhizophilus</name>
    <dbReference type="NCBI Taxonomy" id="1416877"/>
    <lineage>
        <taxon>Bacteria</taxon>
        <taxon>Bacillati</taxon>
        <taxon>Actinomycetota</taxon>
        <taxon>Actinomycetes</taxon>
        <taxon>Micromonosporales</taxon>
        <taxon>Micromonosporaceae</taxon>
        <taxon>Paractinoplanes</taxon>
    </lineage>
</organism>
<accession>A0ABW2HUA3</accession>
<dbReference type="Proteomes" id="UP001596548">
    <property type="component" value="Unassembled WGS sequence"/>
</dbReference>
<evidence type="ECO:0000313" key="3">
    <source>
        <dbReference type="Proteomes" id="UP001596548"/>
    </source>
</evidence>
<evidence type="ECO:0000256" key="1">
    <source>
        <dbReference type="ARBA" id="ARBA00010759"/>
    </source>
</evidence>
<dbReference type="PRINTS" id="PR01576">
    <property type="entry name" value="PDEFORMYLASE"/>
</dbReference>
<sequence length="442" mass="48231">MIRLLHDHGEVHYDGRSYHVVQRRRVGNDGETARHAYEFEAPGPIDVAAWFTLTKPGRGQAGSPHLGRRQPVPAKPLGYDGRRVRYLLTYPLDTPLAPGAEAVVEYRYRAAGPQRYEGEIAATIEAISMEAHLPAALAPVCWGMSVPPSGDGPRPLPDVTVRDEPGKVVYSWSARAGDEGFDEGGRVRLDWFFWRRIPESTRAERAADVLGQFGILQMPDPARGGSVQSCGPARGSGVQTCGPARGGGLGDLAAVARPLDLDRPADRELAGDVLRHLREVAGWVGRFHAFSPEVSRGIAAPQLGIGCRIAIVSRPAGGSAHDAGLYRDGYLELVNPRIVEETIETVTDYEGCLSFFDVRGRVRRPYGIKVSVDGRSEPRVFAGPVARSIAHEIDHLNGKVYTDADRMPAGERPLAVADYRRMRAENRLGPAPVPTRLTWRPV</sequence>
<dbReference type="PANTHER" id="PTHR10458:SF22">
    <property type="entry name" value="PEPTIDE DEFORMYLASE"/>
    <property type="match status" value="1"/>
</dbReference>
<gene>
    <name evidence="2" type="ORF">ACFQS1_15380</name>
</gene>
<dbReference type="PANTHER" id="PTHR10458">
    <property type="entry name" value="PEPTIDE DEFORMYLASE"/>
    <property type="match status" value="1"/>
</dbReference>
<name>A0ABW2HUA3_9ACTN</name>
<evidence type="ECO:0000313" key="2">
    <source>
        <dbReference type="EMBL" id="MFC7275369.1"/>
    </source>
</evidence>
<dbReference type="RefSeq" id="WP_378968388.1">
    <property type="nucleotide sequence ID" value="NZ_JBHTBJ010000009.1"/>
</dbReference>
<reference evidence="3" key="1">
    <citation type="journal article" date="2019" name="Int. J. Syst. Evol. Microbiol.">
        <title>The Global Catalogue of Microorganisms (GCM) 10K type strain sequencing project: providing services to taxonomists for standard genome sequencing and annotation.</title>
        <authorList>
            <consortium name="The Broad Institute Genomics Platform"/>
            <consortium name="The Broad Institute Genome Sequencing Center for Infectious Disease"/>
            <person name="Wu L."/>
            <person name="Ma J."/>
        </authorList>
    </citation>
    <scope>NUCLEOTIDE SEQUENCE [LARGE SCALE GENOMIC DNA]</scope>
    <source>
        <strain evidence="3">XZYJT-10</strain>
    </source>
</reference>
<dbReference type="InterPro" id="IPR023635">
    <property type="entry name" value="Peptide_deformylase"/>
</dbReference>
<proteinExistence type="inferred from homology"/>
<comment type="caution">
    <text evidence="2">The sequence shown here is derived from an EMBL/GenBank/DDBJ whole genome shotgun (WGS) entry which is preliminary data.</text>
</comment>
<dbReference type="SUPFAM" id="SSF56420">
    <property type="entry name" value="Peptide deformylase"/>
    <property type="match status" value="1"/>
</dbReference>
<dbReference type="EMBL" id="JBHTBJ010000009">
    <property type="protein sequence ID" value="MFC7275369.1"/>
    <property type="molecule type" value="Genomic_DNA"/>
</dbReference>
<dbReference type="Pfam" id="PF01327">
    <property type="entry name" value="Pep_deformylase"/>
    <property type="match status" value="1"/>
</dbReference>
<keyword evidence="3" id="KW-1185">Reference proteome</keyword>
<protein>
    <submittedName>
        <fullName evidence="2">Peptide deformylase</fullName>
    </submittedName>
</protein>
<dbReference type="Gene3D" id="3.90.45.10">
    <property type="entry name" value="Peptide deformylase"/>
    <property type="match status" value="1"/>
</dbReference>
<comment type="similarity">
    <text evidence="1">Belongs to the polypeptide deformylase family.</text>
</comment>